<reference evidence="10 11" key="1">
    <citation type="submission" date="2022-03" db="EMBL/GenBank/DDBJ databases">
        <title>Mucilaginibacter sp. isolated from the gut of Protaetia brevitarsis seulensis larvae.</title>
        <authorList>
            <person name="Won M."/>
            <person name="Kim S.-J."/>
            <person name="Kwon S.-W."/>
        </authorList>
    </citation>
    <scope>NUCLEOTIDE SEQUENCE [LARGE SCALE GENOMIC DNA]</scope>
    <source>
        <strain evidence="10 11">CFWR-12</strain>
    </source>
</reference>
<feature type="region of interest" description="Disordered" evidence="8">
    <location>
        <begin position="1"/>
        <end position="35"/>
    </location>
</feature>
<dbReference type="SUPFAM" id="SSF144083">
    <property type="entry name" value="Magnesium transport protein CorA, transmembrane region"/>
    <property type="match status" value="1"/>
</dbReference>
<keyword evidence="4" id="KW-1003">Cell membrane</keyword>
<dbReference type="EMBL" id="CP094528">
    <property type="protein sequence ID" value="UOE43315.1"/>
    <property type="molecule type" value="Genomic_DNA"/>
</dbReference>
<dbReference type="InterPro" id="IPR002523">
    <property type="entry name" value="MgTranspt_CorA/ZnTranspt_ZntB"/>
</dbReference>
<feature type="compositionally biased region" description="Basic and acidic residues" evidence="8">
    <location>
        <begin position="1"/>
        <end position="18"/>
    </location>
</feature>
<evidence type="ECO:0000256" key="5">
    <source>
        <dbReference type="ARBA" id="ARBA00022692"/>
    </source>
</evidence>
<evidence type="ECO:0000256" key="6">
    <source>
        <dbReference type="ARBA" id="ARBA00022989"/>
    </source>
</evidence>
<gene>
    <name evidence="10" type="ORF">MTO99_14135</name>
</gene>
<keyword evidence="7 9" id="KW-0472">Membrane</keyword>
<organism evidence="10 11">
    <name type="scientific">Agromyces larvae</name>
    <dbReference type="NCBI Taxonomy" id="2929802"/>
    <lineage>
        <taxon>Bacteria</taxon>
        <taxon>Bacillati</taxon>
        <taxon>Actinomycetota</taxon>
        <taxon>Actinomycetes</taxon>
        <taxon>Micrococcales</taxon>
        <taxon>Microbacteriaceae</taxon>
        <taxon>Agromyces</taxon>
    </lineage>
</organism>
<evidence type="ECO:0000256" key="3">
    <source>
        <dbReference type="ARBA" id="ARBA00022448"/>
    </source>
</evidence>
<accession>A0ABY4C3G2</accession>
<evidence type="ECO:0000313" key="11">
    <source>
        <dbReference type="Proteomes" id="UP000832097"/>
    </source>
</evidence>
<dbReference type="InterPro" id="IPR045863">
    <property type="entry name" value="CorA_TM1_TM2"/>
</dbReference>
<evidence type="ECO:0000256" key="2">
    <source>
        <dbReference type="ARBA" id="ARBA00009765"/>
    </source>
</evidence>
<dbReference type="PANTHER" id="PTHR46494:SF1">
    <property type="entry name" value="CORA FAMILY METAL ION TRANSPORTER (EUROFUNG)"/>
    <property type="match status" value="1"/>
</dbReference>
<dbReference type="Pfam" id="PF01544">
    <property type="entry name" value="CorA"/>
    <property type="match status" value="1"/>
</dbReference>
<dbReference type="PANTHER" id="PTHR46494">
    <property type="entry name" value="CORA FAMILY METAL ION TRANSPORTER (EUROFUNG)"/>
    <property type="match status" value="1"/>
</dbReference>
<dbReference type="SUPFAM" id="SSF143865">
    <property type="entry name" value="CorA soluble domain-like"/>
    <property type="match status" value="1"/>
</dbReference>
<dbReference type="CDD" id="cd12830">
    <property type="entry name" value="MtCorA-like"/>
    <property type="match status" value="1"/>
</dbReference>
<dbReference type="Proteomes" id="UP000832097">
    <property type="component" value="Chromosome"/>
</dbReference>
<dbReference type="InterPro" id="IPR045861">
    <property type="entry name" value="CorA_cytoplasmic_dom"/>
</dbReference>
<evidence type="ECO:0000256" key="7">
    <source>
        <dbReference type="ARBA" id="ARBA00023136"/>
    </source>
</evidence>
<keyword evidence="11" id="KW-1185">Reference proteome</keyword>
<comment type="subcellular location">
    <subcellularLocation>
        <location evidence="1">Cell membrane</location>
        <topology evidence="1">Multi-pass membrane protein</topology>
    </subcellularLocation>
</comment>
<evidence type="ECO:0000256" key="8">
    <source>
        <dbReference type="SAM" id="MobiDB-lite"/>
    </source>
</evidence>
<name>A0ABY4C3G2_9MICO</name>
<keyword evidence="6 9" id="KW-1133">Transmembrane helix</keyword>
<evidence type="ECO:0000256" key="9">
    <source>
        <dbReference type="SAM" id="Phobius"/>
    </source>
</evidence>
<sequence length="373" mass="42166">MAQRRSESTPFRRLDPLRRRTGAPRPDTATEPQPPKLMRYVTAGEATHAPASASVADGLEFADAAPDHLTIFFYPSPTPAAVREFADAWELHPLLVEDLLHAGQRPKLERYGDVLFLVVRSARYIDEDEEVDFAEFHIVVGQRAVALFCQDRRWIDGTDGTSFDDEELTGNDRRERTLTDEHLLQLGPEAVVYRLLDEIVDGYAPVLKGIAIDKEQIERQVFSGDPAVAERIYRLSQEVIDMQHTTASLTEVLDRLRGGFGKYGIPDELQAYLQDVSDHLARANAQVAEYRDALSQILSVNSTLVAQRQNEDMKKISGWAAILFAPTLIAAIYGMNFDWMPELHWAFGYPLALALMVGFALVLYWIFKRSKWM</sequence>
<protein>
    <submittedName>
        <fullName evidence="10">Magnesium and cobalt transport protein CorA</fullName>
    </submittedName>
</protein>
<keyword evidence="5 9" id="KW-0812">Transmembrane</keyword>
<dbReference type="Gene3D" id="1.20.58.340">
    <property type="entry name" value="Magnesium transport protein CorA, transmembrane region"/>
    <property type="match status" value="2"/>
</dbReference>
<dbReference type="Gene3D" id="3.30.460.20">
    <property type="entry name" value="CorA soluble domain-like"/>
    <property type="match status" value="1"/>
</dbReference>
<evidence type="ECO:0000313" key="10">
    <source>
        <dbReference type="EMBL" id="UOE43315.1"/>
    </source>
</evidence>
<dbReference type="RefSeq" id="WP_243554276.1">
    <property type="nucleotide sequence ID" value="NZ_CP094528.1"/>
</dbReference>
<evidence type="ECO:0000256" key="1">
    <source>
        <dbReference type="ARBA" id="ARBA00004651"/>
    </source>
</evidence>
<evidence type="ECO:0000256" key="4">
    <source>
        <dbReference type="ARBA" id="ARBA00022475"/>
    </source>
</evidence>
<proteinExistence type="inferred from homology"/>
<keyword evidence="3" id="KW-0813">Transport</keyword>
<comment type="similarity">
    <text evidence="2">Belongs to the CorA metal ion transporter (MIT) (TC 1.A.35) family.</text>
</comment>
<feature type="transmembrane region" description="Helical" evidence="9">
    <location>
        <begin position="347"/>
        <end position="367"/>
    </location>
</feature>
<feature type="transmembrane region" description="Helical" evidence="9">
    <location>
        <begin position="316"/>
        <end position="335"/>
    </location>
</feature>